<dbReference type="InterPro" id="IPR050832">
    <property type="entry name" value="Bact_Acetyltransf"/>
</dbReference>
<evidence type="ECO:0000256" key="1">
    <source>
        <dbReference type="ARBA" id="ARBA00022679"/>
    </source>
</evidence>
<dbReference type="SUPFAM" id="SSF55729">
    <property type="entry name" value="Acyl-CoA N-acyltransferases (Nat)"/>
    <property type="match status" value="1"/>
</dbReference>
<dbReference type="PANTHER" id="PTHR43877">
    <property type="entry name" value="AMINOALKYLPHOSPHONATE N-ACETYLTRANSFERASE-RELATED-RELATED"/>
    <property type="match status" value="1"/>
</dbReference>
<evidence type="ECO:0000259" key="3">
    <source>
        <dbReference type="PROSITE" id="PS51186"/>
    </source>
</evidence>
<dbReference type="InterPro" id="IPR016181">
    <property type="entry name" value="Acyl_CoA_acyltransferase"/>
</dbReference>
<protein>
    <submittedName>
        <fullName evidence="4">Ribosomal protein S18 acetylase RimI-like enzyme</fullName>
    </submittedName>
</protein>
<evidence type="ECO:0000256" key="2">
    <source>
        <dbReference type="ARBA" id="ARBA00023315"/>
    </source>
</evidence>
<dbReference type="EMBL" id="JAUSRA010000001">
    <property type="protein sequence ID" value="MDP9798560.1"/>
    <property type="molecule type" value="Genomic_DNA"/>
</dbReference>
<keyword evidence="2" id="KW-0012">Acyltransferase</keyword>
<evidence type="ECO:0000313" key="5">
    <source>
        <dbReference type="Proteomes" id="UP001240984"/>
    </source>
</evidence>
<evidence type="ECO:0000313" key="4">
    <source>
        <dbReference type="EMBL" id="MDP9798560.1"/>
    </source>
</evidence>
<dbReference type="PROSITE" id="PS51186">
    <property type="entry name" value="GNAT"/>
    <property type="match status" value="1"/>
</dbReference>
<name>A0ABT9N4D1_9ACTN</name>
<keyword evidence="5" id="KW-1185">Reference proteome</keyword>
<feature type="domain" description="N-acetyltransferase" evidence="3">
    <location>
        <begin position="4"/>
        <end position="163"/>
    </location>
</feature>
<comment type="caution">
    <text evidence="4">The sequence shown here is derived from an EMBL/GenBank/DDBJ whole genome shotgun (WGS) entry which is preliminary data.</text>
</comment>
<dbReference type="InterPro" id="IPR000182">
    <property type="entry name" value="GNAT_dom"/>
</dbReference>
<reference evidence="4 5" key="1">
    <citation type="submission" date="2023-07" db="EMBL/GenBank/DDBJ databases">
        <title>Sequencing the genomes of 1000 actinobacteria strains.</title>
        <authorList>
            <person name="Klenk H.-P."/>
        </authorList>
    </citation>
    <scope>NUCLEOTIDE SEQUENCE [LARGE SCALE GENOMIC DNA]</scope>
    <source>
        <strain evidence="4 5">DSM 44710</strain>
    </source>
</reference>
<dbReference type="CDD" id="cd04301">
    <property type="entry name" value="NAT_SF"/>
    <property type="match status" value="1"/>
</dbReference>
<dbReference type="Gene3D" id="3.40.630.30">
    <property type="match status" value="1"/>
</dbReference>
<dbReference type="RefSeq" id="WP_306836542.1">
    <property type="nucleotide sequence ID" value="NZ_JAUSRA010000001.1"/>
</dbReference>
<dbReference type="Pfam" id="PF00583">
    <property type="entry name" value="Acetyltransf_1"/>
    <property type="match status" value="1"/>
</dbReference>
<dbReference type="Proteomes" id="UP001240984">
    <property type="component" value="Unassembled WGS sequence"/>
</dbReference>
<keyword evidence="1" id="KW-0808">Transferase</keyword>
<organism evidence="4 5">
    <name type="scientific">Catenuloplanes nepalensis</name>
    <dbReference type="NCBI Taxonomy" id="587533"/>
    <lineage>
        <taxon>Bacteria</taxon>
        <taxon>Bacillati</taxon>
        <taxon>Actinomycetota</taxon>
        <taxon>Actinomycetes</taxon>
        <taxon>Micromonosporales</taxon>
        <taxon>Micromonosporaceae</taxon>
        <taxon>Catenuloplanes</taxon>
    </lineage>
</organism>
<proteinExistence type="predicted"/>
<accession>A0ABT9N4D1</accession>
<dbReference type="PANTHER" id="PTHR43877:SF2">
    <property type="entry name" value="AMINOALKYLPHOSPHONATE N-ACETYLTRANSFERASE-RELATED"/>
    <property type="match status" value="1"/>
</dbReference>
<sequence>MGAVTVRPYRPADHGAGRQLWGELTERHRELYDDPGFGGADPTAAFEEYLTRLDLSGVWVADHPDDGVIGLVGLIVDGRRGAVEPIVVADGHRGRGVATTMLGFLAAEARRRGLTSLTVTPESRNVEAIACLHAAGFTVLSSIELTLDLGHRPRAWRDGPQLHALDFRS</sequence>
<gene>
    <name evidence="4" type="ORF">J2S43_007072</name>
</gene>